<gene>
    <name evidence="1" type="ORF">AVDCRST_MAG68-3663</name>
</gene>
<name>A0A6J4M8D7_9BACT</name>
<evidence type="ECO:0000313" key="1">
    <source>
        <dbReference type="EMBL" id="CAA9351624.1"/>
    </source>
</evidence>
<dbReference type="AlphaFoldDB" id="A0A6J4M8D7"/>
<protein>
    <submittedName>
        <fullName evidence="1">Uncharacterized protein</fullName>
    </submittedName>
</protein>
<reference evidence="1" key="1">
    <citation type="submission" date="2020-02" db="EMBL/GenBank/DDBJ databases">
        <authorList>
            <person name="Meier V. D."/>
        </authorList>
    </citation>
    <scope>NUCLEOTIDE SEQUENCE</scope>
    <source>
        <strain evidence="1">AVDCRST_MAG68</strain>
    </source>
</reference>
<accession>A0A6J4M8D7</accession>
<proteinExistence type="predicted"/>
<organism evidence="1">
    <name type="scientific">uncultured Gemmatimonadota bacterium</name>
    <dbReference type="NCBI Taxonomy" id="203437"/>
    <lineage>
        <taxon>Bacteria</taxon>
        <taxon>Pseudomonadati</taxon>
        <taxon>Gemmatimonadota</taxon>
        <taxon>environmental samples</taxon>
    </lineage>
</organism>
<dbReference type="EMBL" id="CADCTW010000174">
    <property type="protein sequence ID" value="CAA9351624.1"/>
    <property type="molecule type" value="Genomic_DNA"/>
</dbReference>
<sequence length="136" mass="15213">MVALAYMLVLTTVQDYQEDRFSGGVLWLQRWELWSESIDRAGYVLLHGIRSSVGRSVLISSAPAHLFESGEFAAAHAALSLPMLFQWDAHFVSATGEFAAYISHEGSLDLVARDAEVHRALTERFHQWEPVEVPAI</sequence>